<comment type="caution">
    <text evidence="1">The sequence shown here is derived from an EMBL/GenBank/DDBJ whole genome shotgun (WGS) entry which is preliminary data.</text>
</comment>
<dbReference type="EMBL" id="CAJVPT010023111">
    <property type="protein sequence ID" value="CAG8663592.1"/>
    <property type="molecule type" value="Genomic_DNA"/>
</dbReference>
<keyword evidence="2" id="KW-1185">Reference proteome</keyword>
<reference evidence="1" key="1">
    <citation type="submission" date="2021-06" db="EMBL/GenBank/DDBJ databases">
        <authorList>
            <person name="Kallberg Y."/>
            <person name="Tangrot J."/>
            <person name="Rosling A."/>
        </authorList>
    </citation>
    <scope>NUCLEOTIDE SEQUENCE</scope>
    <source>
        <strain evidence="1">CL356</strain>
    </source>
</reference>
<accession>A0ACA9NPC2</accession>
<evidence type="ECO:0000313" key="2">
    <source>
        <dbReference type="Proteomes" id="UP000789525"/>
    </source>
</evidence>
<name>A0ACA9NPC2_9GLOM</name>
<feature type="non-terminal residue" evidence="1">
    <location>
        <position position="1"/>
    </location>
</feature>
<gene>
    <name evidence="1" type="ORF">ACOLOM_LOCUS8677</name>
</gene>
<protein>
    <submittedName>
        <fullName evidence="1">6562_t:CDS:1</fullName>
    </submittedName>
</protein>
<proteinExistence type="predicted"/>
<evidence type="ECO:0000313" key="1">
    <source>
        <dbReference type="EMBL" id="CAG8663592.1"/>
    </source>
</evidence>
<dbReference type="Proteomes" id="UP000789525">
    <property type="component" value="Unassembled WGS sequence"/>
</dbReference>
<organism evidence="1 2">
    <name type="scientific">Acaulospora colombiana</name>
    <dbReference type="NCBI Taxonomy" id="27376"/>
    <lineage>
        <taxon>Eukaryota</taxon>
        <taxon>Fungi</taxon>
        <taxon>Fungi incertae sedis</taxon>
        <taxon>Mucoromycota</taxon>
        <taxon>Glomeromycotina</taxon>
        <taxon>Glomeromycetes</taxon>
        <taxon>Diversisporales</taxon>
        <taxon>Acaulosporaceae</taxon>
        <taxon>Acaulospora</taxon>
    </lineage>
</organism>
<sequence>ENSNNSTKIVSNYVKYASSLDVSTGTQQNNSNLSDGDISANPRLIKLVEFPERKPELSEKPITLLNNLSLYKNDPWKAWESYRTIVEHNLIKLVTSEHIKQFLKLLCNNPNDMTFEWLSQIMKDILSNRQRRMMDPALYASVLQSLAGLGDVRIVADVIRQMTLLGYYVEQSRVKDIVSQCADFDSAYRIVDAIVASHPQADCEWYHILICLQCDRGDTEAAISILRLYNLSGRRPMIKFYSVIVHELCRKDDMKMAEELVEEMVSYFGPLNEVMYNSLISGYSRRNDMSMVTKTYGKMLESGLQPKRSVYTTLIFANLRQRDIYEASKLYKNLVNQDLKHHRHLFIALIYLRGILGDSEGARETFEKMKAAGIVPDIMSYNQLIFAHDRDEKVDASKIESLYLEILTENLEPNRYTFELLIDALSRRGEYSKIPGVFREISDRNVPVTSAAFNSPIRRLSLTGNTEIAWRFFDRMISAGIKPNLYTYSSIISLAIADSNFEFAIKAFKDLLSRKLTPNVYVYSAIITSLVKSRKLVHAIAMLDYMNSQGVSPNVVTFTALIQGFKFARNYEKGKRVYEIMKQSNVSPDRMTYYHLEKLYKITGHAREISSLHEDMKNYGIDPNSHERILTKGKGSFYWRSRFLINRRIERQKAAVDPEEQYAIKKRQRSLWKRRNKFREKALQRLYTKLRKSDDLAPYPEWKRKYVGENFSELQRYRRLGRFPF</sequence>